<feature type="transmembrane region" description="Helical" evidence="1">
    <location>
        <begin position="236"/>
        <end position="259"/>
    </location>
</feature>
<keyword evidence="1" id="KW-1133">Transmembrane helix</keyword>
<feature type="transmembrane region" description="Helical" evidence="1">
    <location>
        <begin position="96"/>
        <end position="115"/>
    </location>
</feature>
<keyword evidence="3" id="KW-1185">Reference proteome</keyword>
<evidence type="ECO:0000313" key="2">
    <source>
        <dbReference type="EMBL" id="ORY32954.1"/>
    </source>
</evidence>
<dbReference type="Proteomes" id="UP000193920">
    <property type="component" value="Unassembled WGS sequence"/>
</dbReference>
<gene>
    <name evidence="2" type="ORF">LY90DRAFT_705154</name>
</gene>
<evidence type="ECO:0000313" key="3">
    <source>
        <dbReference type="Proteomes" id="UP000193920"/>
    </source>
</evidence>
<organism evidence="2 3">
    <name type="scientific">Neocallimastix californiae</name>
    <dbReference type="NCBI Taxonomy" id="1754190"/>
    <lineage>
        <taxon>Eukaryota</taxon>
        <taxon>Fungi</taxon>
        <taxon>Fungi incertae sedis</taxon>
        <taxon>Chytridiomycota</taxon>
        <taxon>Chytridiomycota incertae sedis</taxon>
        <taxon>Neocallimastigomycetes</taxon>
        <taxon>Neocallimastigales</taxon>
        <taxon>Neocallimastigaceae</taxon>
        <taxon>Neocallimastix</taxon>
    </lineage>
</organism>
<dbReference type="EMBL" id="MCOG01000162">
    <property type="protein sequence ID" value="ORY32954.1"/>
    <property type="molecule type" value="Genomic_DNA"/>
</dbReference>
<keyword evidence="1" id="KW-0472">Membrane</keyword>
<keyword evidence="1" id="KW-0812">Transmembrane</keyword>
<comment type="caution">
    <text evidence="2">The sequence shown here is derived from an EMBL/GenBank/DDBJ whole genome shotgun (WGS) entry which is preliminary data.</text>
</comment>
<protein>
    <submittedName>
        <fullName evidence="2">Uncharacterized protein</fullName>
    </submittedName>
</protein>
<reference evidence="2 3" key="1">
    <citation type="submission" date="2016-08" db="EMBL/GenBank/DDBJ databases">
        <title>A Parts List for Fungal Cellulosomes Revealed by Comparative Genomics.</title>
        <authorList>
            <consortium name="DOE Joint Genome Institute"/>
            <person name="Haitjema C.H."/>
            <person name="Gilmore S.P."/>
            <person name="Henske J.K."/>
            <person name="Solomon K.V."/>
            <person name="De Groot R."/>
            <person name="Kuo A."/>
            <person name="Mondo S.J."/>
            <person name="Salamov A.A."/>
            <person name="Labutti K."/>
            <person name="Zhao Z."/>
            <person name="Chiniquy J."/>
            <person name="Barry K."/>
            <person name="Brewer H.M."/>
            <person name="Purvine S.O."/>
            <person name="Wright A.T."/>
            <person name="Boxma B."/>
            <person name="Van Alen T."/>
            <person name="Hackstein J.H."/>
            <person name="Baker S.E."/>
            <person name="Grigoriev I.V."/>
            <person name="O'Malley M.A."/>
        </authorList>
    </citation>
    <scope>NUCLEOTIDE SEQUENCE [LARGE SCALE GENOMIC DNA]</scope>
    <source>
        <strain evidence="2 3">G1</strain>
    </source>
</reference>
<evidence type="ECO:0000256" key="1">
    <source>
        <dbReference type="SAM" id="Phobius"/>
    </source>
</evidence>
<feature type="transmembrane region" description="Helical" evidence="1">
    <location>
        <begin position="190"/>
        <end position="211"/>
    </location>
</feature>
<sequence>MLVTPEEYVKSFNLTEYNLQNEKYNNVFNEYKDIAGSFISNPASASLGDWLFSRGTSYECFVEDMMQKDAVKKLDDNINVIRLIIYAFAKPLQSQFFYWTLLLLIYINLISKNLVIGDILEQIGPLMGSYYYKDSNGVCQGSNISVEYHPLRWLLTRQIGNIFWYSGEIAGDWYPLLRTRAVAREQKSIWFVYITCGLFNLSKIALIILHWTQLPTRLYDNNGAFDEAKKDRFYNVYWIFQGLVVLSSFIYDLTVYLVLKRQIFSKTKADFGFLKKFRSISEYRMAISAFIGVIGLPIVSISLFFKFYFLMKDSNGYSALNFSFEDIRLLISNVQYYMIFIDQILLFRSRDGSSLGETTTSVTMPYGYNNFGNSNLSSNNQVIKPINIDSKVYYSNLNSLNTNSTLVNGQTNLLQYSGSVNSNTNNGRLKPGNFGNIGRNNSYETYGRNNSIGTYDDYNGVGNEWNYLRK</sequence>
<dbReference type="AlphaFoldDB" id="A0A1Y2BDV7"/>
<accession>A0A1Y2BDV7</accession>
<name>A0A1Y2BDV7_9FUNG</name>
<feature type="transmembrane region" description="Helical" evidence="1">
    <location>
        <begin position="285"/>
        <end position="309"/>
    </location>
</feature>
<proteinExistence type="predicted"/>